<comment type="subcellular location">
    <subcellularLocation>
        <location evidence="1">Cytoplasm</location>
    </subcellularLocation>
</comment>
<evidence type="ECO:0000313" key="9">
    <source>
        <dbReference type="EMBL" id="KAK4780065.1"/>
    </source>
</evidence>
<name>A0AAN7QXU5_9MYRT</name>
<dbReference type="PROSITE" id="PS50303">
    <property type="entry name" value="PUM_HD"/>
    <property type="match status" value="1"/>
</dbReference>
<dbReference type="Proteomes" id="UP001345219">
    <property type="component" value="Chromosome 13"/>
</dbReference>
<feature type="repeat" description="Pumilio" evidence="7">
    <location>
        <begin position="579"/>
        <end position="614"/>
    </location>
</feature>
<evidence type="ECO:0000313" key="10">
    <source>
        <dbReference type="Proteomes" id="UP001345219"/>
    </source>
</evidence>
<reference evidence="9 10" key="1">
    <citation type="journal article" date="2023" name="Hortic Res">
        <title>Pangenome of water caltrop reveals structural variations and asymmetric subgenome divergence after allopolyploidization.</title>
        <authorList>
            <person name="Zhang X."/>
            <person name="Chen Y."/>
            <person name="Wang L."/>
            <person name="Yuan Y."/>
            <person name="Fang M."/>
            <person name="Shi L."/>
            <person name="Lu R."/>
            <person name="Comes H.P."/>
            <person name="Ma Y."/>
            <person name="Chen Y."/>
            <person name="Huang G."/>
            <person name="Zhou Y."/>
            <person name="Zheng Z."/>
            <person name="Qiu Y."/>
        </authorList>
    </citation>
    <scope>NUCLEOTIDE SEQUENCE [LARGE SCALE GENOMIC DNA]</scope>
    <source>
        <tissue evidence="9">Roots</tissue>
    </source>
</reference>
<dbReference type="GO" id="GO:0006417">
    <property type="term" value="P:regulation of translation"/>
    <property type="evidence" value="ECO:0007669"/>
    <property type="project" value="UniProtKB-KW"/>
</dbReference>
<keyword evidence="5" id="KW-0694">RNA-binding</keyword>
<feature type="repeat" description="Pumilio" evidence="7">
    <location>
        <begin position="651"/>
        <end position="688"/>
    </location>
</feature>
<feature type="repeat" description="Pumilio" evidence="7">
    <location>
        <begin position="467"/>
        <end position="506"/>
    </location>
</feature>
<dbReference type="SUPFAM" id="SSF48371">
    <property type="entry name" value="ARM repeat"/>
    <property type="match status" value="1"/>
</dbReference>
<dbReference type="InterPro" id="IPR033133">
    <property type="entry name" value="PUM-HD"/>
</dbReference>
<dbReference type="InterPro" id="IPR001313">
    <property type="entry name" value="Pumilio_RNA-bd_rpt"/>
</dbReference>
<dbReference type="InterPro" id="IPR033712">
    <property type="entry name" value="Pumilio_RNA-bd"/>
</dbReference>
<evidence type="ECO:0000256" key="6">
    <source>
        <dbReference type="ARBA" id="ARBA00058490"/>
    </source>
</evidence>
<dbReference type="PANTHER" id="PTHR12537:SF147">
    <property type="entry name" value="PUMILIO HOMOLOG 12"/>
    <property type="match status" value="1"/>
</dbReference>
<evidence type="ECO:0000256" key="2">
    <source>
        <dbReference type="ARBA" id="ARBA00022490"/>
    </source>
</evidence>
<dbReference type="AlphaFoldDB" id="A0AAN7QXU5"/>
<dbReference type="GO" id="GO:0003729">
    <property type="term" value="F:mRNA binding"/>
    <property type="evidence" value="ECO:0007669"/>
    <property type="project" value="TreeGrafter"/>
</dbReference>
<feature type="repeat" description="Pumilio" evidence="7">
    <location>
        <begin position="615"/>
        <end position="650"/>
    </location>
</feature>
<dbReference type="EMBL" id="JAXIOK010000001">
    <property type="protein sequence ID" value="KAK4780065.1"/>
    <property type="molecule type" value="Genomic_DNA"/>
</dbReference>
<evidence type="ECO:0000259" key="8">
    <source>
        <dbReference type="PROSITE" id="PS50303"/>
    </source>
</evidence>
<evidence type="ECO:0000256" key="3">
    <source>
        <dbReference type="ARBA" id="ARBA00022737"/>
    </source>
</evidence>
<dbReference type="GO" id="GO:0005737">
    <property type="term" value="C:cytoplasm"/>
    <property type="evidence" value="ECO:0007669"/>
    <property type="project" value="UniProtKB-SubCell"/>
</dbReference>
<accession>A0AAN7QXU5</accession>
<keyword evidence="10" id="KW-1185">Reference proteome</keyword>
<dbReference type="Gene3D" id="1.25.10.10">
    <property type="entry name" value="Leucine-rich Repeat Variant"/>
    <property type="match status" value="1"/>
</dbReference>
<keyword evidence="2" id="KW-0963">Cytoplasm</keyword>
<dbReference type="CDD" id="cd07920">
    <property type="entry name" value="Pumilio"/>
    <property type="match status" value="1"/>
</dbReference>
<comment type="caution">
    <text evidence="9">The sequence shown here is derived from an EMBL/GenBank/DDBJ whole genome shotgun (WGS) entry which is preliminary data.</text>
</comment>
<gene>
    <name evidence="9" type="ORF">SAY87_016171</name>
</gene>
<evidence type="ECO:0000256" key="5">
    <source>
        <dbReference type="ARBA" id="ARBA00022884"/>
    </source>
</evidence>
<feature type="repeat" description="Pumilio" evidence="7">
    <location>
        <begin position="543"/>
        <end position="578"/>
    </location>
</feature>
<organism evidence="9 10">
    <name type="scientific">Trapa incisa</name>
    <dbReference type="NCBI Taxonomy" id="236973"/>
    <lineage>
        <taxon>Eukaryota</taxon>
        <taxon>Viridiplantae</taxon>
        <taxon>Streptophyta</taxon>
        <taxon>Embryophyta</taxon>
        <taxon>Tracheophyta</taxon>
        <taxon>Spermatophyta</taxon>
        <taxon>Magnoliopsida</taxon>
        <taxon>eudicotyledons</taxon>
        <taxon>Gunneridae</taxon>
        <taxon>Pentapetalae</taxon>
        <taxon>rosids</taxon>
        <taxon>malvids</taxon>
        <taxon>Myrtales</taxon>
        <taxon>Lythraceae</taxon>
        <taxon>Trapa</taxon>
    </lineage>
</organism>
<feature type="repeat" description="Pumilio" evidence="7">
    <location>
        <begin position="507"/>
        <end position="542"/>
    </location>
</feature>
<protein>
    <recommendedName>
        <fullName evidence="8">PUM-HD domain-containing protein</fullName>
    </recommendedName>
</protein>
<comment type="function">
    <text evidence="6">Sequence-specific RNA-binding protein that regulates translation and mRNA stability by binding the 3'-UTR of target mRNAs.</text>
</comment>
<dbReference type="InterPro" id="IPR016024">
    <property type="entry name" value="ARM-type_fold"/>
</dbReference>
<dbReference type="InterPro" id="IPR011989">
    <property type="entry name" value="ARM-like"/>
</dbReference>
<feature type="domain" description="PUM-HD" evidence="8">
    <location>
        <begin position="362"/>
        <end position="714"/>
    </location>
</feature>
<proteinExistence type="predicted"/>
<dbReference type="PROSITE" id="PS50302">
    <property type="entry name" value="PUM"/>
    <property type="match status" value="7"/>
</dbReference>
<keyword evidence="3" id="KW-0677">Repeat</keyword>
<sequence>MGENKREVASHEVGELLGEIPMATSCNPCYEELQPKAVLLDSFKGGSHSMNFQINSSSPQRRFMASINAIRSSFTDAFTDTAKVNVSKLPDEQALTSAFAEVSIHDALGGQVSKSLSQHHLKADPQMRNLGFDAISGERIGQSNSDACWVDPLGLKHHQGGEIYRQADNSTGGISMRNNEVQSWPGLPVLPLDLPMVDQRQYMNSQPPLSCLHLPQMDQSQTTWRDKDQQSLYGLLQQKSYYQQFLNGYCEPQCYAPSDLKREQFFEIPSSQSIGQTGEDSLLHGHGLARFSKPLSLDARAVHDLGRISEKQNFDKKNMMGSNGFSTTGRVNFGCINDTVNRMYQSGKLASSNQLYCLYALNDTECFQDDDLHCSRSYNSRLPLSKYNCTIGVNNNNNNTHHMAKDQHWCRFLQRMISEGGPKDVEKVFTEIIDHIMELVTDPFGNYLVQKLLEVCSEDQHTRIIKVITRNKGDLTRISCDVHGTRVVQKAIETLKTPEQISIMISALEPCIVILMKNMNGNHVAQRCFQHLTPEYSQFLFDSAANFCVELATDRHGCCVLQKCLSYSFGGQRMRIIHKITSNSLVLSQDPFGNYVVQFIFELDVPQARDEIFNQLEGNYADLSMQKYSSNVVEKCLEYAAGERCDRIIRELICNPRLEQIMQDPYGNYVIQAVLNFSKGDLKSAIVEAIEAHVPMLRTSPYGKKVLSCNSLRK</sequence>
<dbReference type="PANTHER" id="PTHR12537">
    <property type="entry name" value="RNA BINDING PROTEIN PUMILIO-RELATED"/>
    <property type="match status" value="1"/>
</dbReference>
<dbReference type="Pfam" id="PF00806">
    <property type="entry name" value="PUF"/>
    <property type="match status" value="8"/>
</dbReference>
<feature type="repeat" description="Pumilio" evidence="7">
    <location>
        <begin position="431"/>
        <end position="466"/>
    </location>
</feature>
<keyword evidence="4" id="KW-0810">Translation regulation</keyword>
<evidence type="ECO:0000256" key="7">
    <source>
        <dbReference type="PROSITE-ProRule" id="PRU00317"/>
    </source>
</evidence>
<evidence type="ECO:0000256" key="1">
    <source>
        <dbReference type="ARBA" id="ARBA00004496"/>
    </source>
</evidence>
<dbReference type="SMART" id="SM00025">
    <property type="entry name" value="Pumilio"/>
    <property type="match status" value="8"/>
</dbReference>
<dbReference type="FunFam" id="1.25.10.10:FF:000237">
    <property type="entry name" value="Pumilio homolog 9"/>
    <property type="match status" value="1"/>
</dbReference>
<evidence type="ECO:0000256" key="4">
    <source>
        <dbReference type="ARBA" id="ARBA00022845"/>
    </source>
</evidence>